<keyword evidence="2" id="KW-1133">Transmembrane helix</keyword>
<evidence type="ECO:0000256" key="1">
    <source>
        <dbReference type="SAM" id="MobiDB-lite"/>
    </source>
</evidence>
<keyword evidence="2" id="KW-0472">Membrane</keyword>
<name>A0AA97AGZ3_9CYAN</name>
<organism evidence="3">
    <name type="scientific">Leptolyngbya sp. NK1-12</name>
    <dbReference type="NCBI Taxonomy" id="2547451"/>
    <lineage>
        <taxon>Bacteria</taxon>
        <taxon>Bacillati</taxon>
        <taxon>Cyanobacteriota</taxon>
        <taxon>Cyanophyceae</taxon>
        <taxon>Leptolyngbyales</taxon>
        <taxon>Leptolyngbyaceae</taxon>
        <taxon>Leptolyngbya group</taxon>
        <taxon>Leptolyngbya</taxon>
    </lineage>
</organism>
<gene>
    <name evidence="3" type="ORF">HJG54_19790</name>
</gene>
<proteinExistence type="predicted"/>
<feature type="region of interest" description="Disordered" evidence="1">
    <location>
        <begin position="678"/>
        <end position="723"/>
    </location>
</feature>
<evidence type="ECO:0008006" key="4">
    <source>
        <dbReference type="Google" id="ProtNLM"/>
    </source>
</evidence>
<evidence type="ECO:0000256" key="2">
    <source>
        <dbReference type="SAM" id="Phobius"/>
    </source>
</evidence>
<feature type="compositionally biased region" description="Polar residues" evidence="1">
    <location>
        <begin position="73"/>
        <end position="89"/>
    </location>
</feature>
<accession>A0AA97AGZ3</accession>
<protein>
    <recommendedName>
        <fullName evidence="4">Chromosome segregation ATPase</fullName>
    </recommendedName>
</protein>
<evidence type="ECO:0000313" key="3">
    <source>
        <dbReference type="EMBL" id="WNZ24870.1"/>
    </source>
</evidence>
<feature type="transmembrane region" description="Helical" evidence="2">
    <location>
        <begin position="129"/>
        <end position="149"/>
    </location>
</feature>
<feature type="compositionally biased region" description="Polar residues" evidence="1">
    <location>
        <begin position="98"/>
        <end position="116"/>
    </location>
</feature>
<dbReference type="RefSeq" id="WP_316430869.1">
    <property type="nucleotide sequence ID" value="NZ_CP053586.1"/>
</dbReference>
<keyword evidence="2" id="KW-0812">Transmembrane</keyword>
<sequence length="723" mass="79713">MVRGQINPSNAFDTPDEQSLYRTVHRAVCRSKPDTKANQLFSWSQPTNAAISPSAQAAAQLNQAAAGEFVVESSESGLEPTLSSPTPDTSGLDPTPFPSDTPTATASPASPVQPSSLPRLPKRKLRWQLACMGALGIFGGMGLMAYLWLASLPPLPDCRNVTPLSPDAHRLYCAQEKARSGKLDDLLAGIDLVKDWSPHHSLYRDAQKSLAKWSRLVVLVARDKVNQNDLKGAIDAVNQIPKTSPTYDEAQKTLAQWQAQWQEGEAISAKALEAMKQQDWKTAFEQVTELGYLEHDFWRLHQADVLAKRIFVQKESYEALKQAKKLAAKLLPEHLGEAIGLLQTVAPESEAWTEAQQLLATWSQNLLKVALQRWQDGDMSGAVQLAQQVPLNLPLPSEAQDLVKYSHAYQLVQDSQIESKLSWRQLWGLLEATSGMSQIQPSSPVYEAAQMRLQEWQAQFQDLRQLQVATVIADLGQKPALQYAIAKANQISPERQRYGQAQAMITNWQQQIEQIEDRPYLWRAQQFAASNAIPDLQLAIAQAQVIPSARSLGVEAQAQIVAWQQQIERIEDQPILNKAQTLAKANKLDEAITVAAEIRPHRLLYEQAQAEIATWKEKIRAAEIAADRSILDRAWDFAGRSQLTDAIATAAQLSPGRPLYLEAQAAIGAWLRERDGMRTGLDDSGADSGTTIDSMPSESGSEAIEVSPEAHLEDLAEPAPAGE</sequence>
<feature type="compositionally biased region" description="Polar residues" evidence="1">
    <location>
        <begin position="687"/>
        <end position="700"/>
    </location>
</feature>
<dbReference type="AlphaFoldDB" id="A0AA97AGZ3"/>
<dbReference type="EMBL" id="CP053586">
    <property type="protein sequence ID" value="WNZ24870.1"/>
    <property type="molecule type" value="Genomic_DNA"/>
</dbReference>
<reference evidence="3" key="1">
    <citation type="submission" date="2020-05" db="EMBL/GenBank/DDBJ databases">
        <authorList>
            <person name="Zhu T."/>
            <person name="Keshari N."/>
            <person name="Lu X."/>
        </authorList>
    </citation>
    <scope>NUCLEOTIDE SEQUENCE</scope>
    <source>
        <strain evidence="3">NK1-12</strain>
    </source>
</reference>
<feature type="region of interest" description="Disordered" evidence="1">
    <location>
        <begin position="70"/>
        <end position="118"/>
    </location>
</feature>